<protein>
    <submittedName>
        <fullName evidence="2">Uncharacterized protein</fullName>
    </submittedName>
</protein>
<evidence type="ECO:0000256" key="1">
    <source>
        <dbReference type="SAM" id="Phobius"/>
    </source>
</evidence>
<feature type="transmembrane region" description="Helical" evidence="1">
    <location>
        <begin position="71"/>
        <end position="89"/>
    </location>
</feature>
<gene>
    <name evidence="2" type="ordered locus">LMRG_01216</name>
</gene>
<evidence type="ECO:0000313" key="3">
    <source>
        <dbReference type="Proteomes" id="UP000001288"/>
    </source>
</evidence>
<accession>A0A0H3GIU9</accession>
<reference evidence="3" key="1">
    <citation type="submission" date="2010-04" db="EMBL/GenBank/DDBJ databases">
        <title>The genome sequence of Listeria monocytogenes strain 10403S.</title>
        <authorList>
            <consortium name="The Broad Institute Genome Sequencing Platform"/>
            <consortium name="The Broad Institute Genome Sequencing Center for Infectious Disease."/>
            <person name="Borowsky M."/>
            <person name="Borodovsky M."/>
            <person name="Young S.K."/>
            <person name="Zeng Q."/>
            <person name="Koehrsen M."/>
            <person name="Fitzgerald M."/>
            <person name="Wiedmann M."/>
            <person name="Swaminathan B."/>
            <person name="Lauer P."/>
            <person name="Portnoy D."/>
            <person name="Cossart P."/>
            <person name="Buchrieser C."/>
            <person name="Higgins D."/>
            <person name="Abouelleil A."/>
            <person name="Alvarado L."/>
            <person name="Arachchi H.M."/>
            <person name="Berlin A."/>
            <person name="Borenstein D."/>
            <person name="Brown A."/>
            <person name="Chapman S.B."/>
            <person name="Chen Z."/>
            <person name="Dunbar C.D."/>
            <person name="Engels R."/>
            <person name="Freedman E."/>
            <person name="Gearin G."/>
            <person name="Gellesch M."/>
            <person name="Goldberg J."/>
            <person name="Griggs A."/>
            <person name="Gujja S."/>
            <person name="Heilman E."/>
            <person name="Heiman D."/>
            <person name="Howarth C."/>
            <person name="Jen D."/>
            <person name="Larson L."/>
            <person name="Lui A."/>
            <person name="MacDonald J."/>
            <person name="Mehta T."/>
            <person name="Montmayeur A."/>
            <person name="Neiman D."/>
            <person name="Park D."/>
            <person name="Pearson M."/>
            <person name="Priest M."/>
            <person name="Richards J."/>
            <person name="Roberts A."/>
            <person name="Saif S."/>
            <person name="Shea T."/>
            <person name="Shenoy N."/>
            <person name="Sisk P."/>
            <person name="Stolte C."/>
            <person name="Sykes S."/>
            <person name="Walk T."/>
            <person name="White J."/>
            <person name="Yandava C."/>
            <person name="Haas B."/>
            <person name="Nusbaum C."/>
            <person name="Birren B."/>
        </authorList>
    </citation>
    <scope>NUCLEOTIDE SEQUENCE [LARGE SCALE GENOMIC DNA]</scope>
    <source>
        <strain evidence="3">10403S</strain>
    </source>
</reference>
<keyword evidence="1" id="KW-0472">Membrane</keyword>
<proteinExistence type="predicted"/>
<sequence>MLDEKQFWDRKAKLSFPIPCYNKRKGDALAMRENSIIGRIIAFCAICFAFFNPKTVTYWLGVRAESGPAWYLTTVVACGIAVFVLIDLIKKIKRRKAAE</sequence>
<feature type="transmembrane region" description="Helical" evidence="1">
    <location>
        <begin position="34"/>
        <end position="51"/>
    </location>
</feature>
<name>A0A0H3GIU9_LISM4</name>
<keyword evidence="1" id="KW-0812">Transmembrane</keyword>
<dbReference type="Proteomes" id="UP000001288">
    <property type="component" value="Chromosome"/>
</dbReference>
<dbReference type="AlphaFoldDB" id="A0A0H3GIU9"/>
<dbReference type="EMBL" id="CP002002">
    <property type="protein sequence ID" value="AEO07048.1"/>
    <property type="molecule type" value="Genomic_DNA"/>
</dbReference>
<keyword evidence="1" id="KW-1133">Transmembrane helix</keyword>
<dbReference type="KEGG" id="lmt:LMRG_01216"/>
<organism evidence="2 3">
    <name type="scientific">Listeria monocytogenes serotype 1/2a (strain 10403S)</name>
    <dbReference type="NCBI Taxonomy" id="393133"/>
    <lineage>
        <taxon>Bacteria</taxon>
        <taxon>Bacillati</taxon>
        <taxon>Bacillota</taxon>
        <taxon>Bacilli</taxon>
        <taxon>Bacillales</taxon>
        <taxon>Listeriaceae</taxon>
        <taxon>Listeria</taxon>
    </lineage>
</organism>
<dbReference type="HOGENOM" id="CLU_2538515_0_0_9"/>
<evidence type="ECO:0000313" key="2">
    <source>
        <dbReference type="EMBL" id="AEO07048.1"/>
    </source>
</evidence>